<dbReference type="KEGG" id="osu:NT6N_38390"/>
<gene>
    <name evidence="2" type="ORF">NT6N_38390</name>
</gene>
<dbReference type="InterPro" id="IPR016047">
    <property type="entry name" value="M23ase_b-sheet_dom"/>
</dbReference>
<dbReference type="CDD" id="cd12797">
    <property type="entry name" value="M23_peptidase"/>
    <property type="match status" value="1"/>
</dbReference>
<dbReference type="EMBL" id="AP026866">
    <property type="protein sequence ID" value="BDS08799.1"/>
    <property type="molecule type" value="Genomic_DNA"/>
</dbReference>
<dbReference type="PANTHER" id="PTHR21666">
    <property type="entry name" value="PEPTIDASE-RELATED"/>
    <property type="match status" value="1"/>
</dbReference>
<dbReference type="Pfam" id="PF01551">
    <property type="entry name" value="Peptidase_M23"/>
    <property type="match status" value="1"/>
</dbReference>
<organism evidence="2">
    <name type="scientific">Oceaniferula spumae</name>
    <dbReference type="NCBI Taxonomy" id="2979115"/>
    <lineage>
        <taxon>Bacteria</taxon>
        <taxon>Pseudomonadati</taxon>
        <taxon>Verrucomicrobiota</taxon>
        <taxon>Verrucomicrobiia</taxon>
        <taxon>Verrucomicrobiales</taxon>
        <taxon>Verrucomicrobiaceae</taxon>
        <taxon>Oceaniferula</taxon>
    </lineage>
</organism>
<name>A0AAT9FS25_9BACT</name>
<dbReference type="SUPFAM" id="SSF51261">
    <property type="entry name" value="Duplicated hybrid motif"/>
    <property type="match status" value="1"/>
</dbReference>
<dbReference type="InterPro" id="IPR011055">
    <property type="entry name" value="Dup_hybrid_motif"/>
</dbReference>
<accession>A0AAT9FS25</accession>
<evidence type="ECO:0000259" key="1">
    <source>
        <dbReference type="Pfam" id="PF01551"/>
    </source>
</evidence>
<dbReference type="InterPro" id="IPR050570">
    <property type="entry name" value="Cell_wall_metabolism_enzyme"/>
</dbReference>
<dbReference type="Gene3D" id="2.70.70.10">
    <property type="entry name" value="Glucose Permease (Domain IIA)"/>
    <property type="match status" value="1"/>
</dbReference>
<dbReference type="GO" id="GO:0004222">
    <property type="term" value="F:metalloendopeptidase activity"/>
    <property type="evidence" value="ECO:0007669"/>
    <property type="project" value="TreeGrafter"/>
</dbReference>
<sequence length="213" mass="23978">MFGRLLGILALCLLFSGIEGRADVRMQLADGFDFPVGKPNGAGYYKARGMRLRPPVHFGEDWNGTGGGDSDLGDPIYSCGDGVVMFAYDVRAGWGRCVLIRHAYRDPKSGKVKYIDSQYGHLRSMSVKKGDYVKRGQQIGTMGSNRGMYPAHLHFEMRHNLTTGMQRESVERSLTNWADPTSFIRAHRRLKKDWRKHPVPTGTYKAYRGFKGL</sequence>
<dbReference type="PANTHER" id="PTHR21666:SF270">
    <property type="entry name" value="MUREIN HYDROLASE ACTIVATOR ENVC"/>
    <property type="match status" value="1"/>
</dbReference>
<protein>
    <recommendedName>
        <fullName evidence="1">M23ase beta-sheet core domain-containing protein</fullName>
    </recommendedName>
</protein>
<dbReference type="AlphaFoldDB" id="A0AAT9FS25"/>
<evidence type="ECO:0000313" key="2">
    <source>
        <dbReference type="EMBL" id="BDS08799.1"/>
    </source>
</evidence>
<proteinExistence type="predicted"/>
<feature type="domain" description="M23ase beta-sheet core" evidence="1">
    <location>
        <begin position="72"/>
        <end position="160"/>
    </location>
</feature>
<reference evidence="2" key="1">
    <citation type="submission" date="2024-07" db="EMBL/GenBank/DDBJ databases">
        <title>Complete genome sequence of Verrucomicrobiaceae bacterium NT6N.</title>
        <authorList>
            <person name="Huang C."/>
            <person name="Takami H."/>
            <person name="Hamasaki K."/>
        </authorList>
    </citation>
    <scope>NUCLEOTIDE SEQUENCE</scope>
    <source>
        <strain evidence="2">NT6N</strain>
    </source>
</reference>